<comment type="caution">
    <text evidence="1">The sequence shown here is derived from an EMBL/GenBank/DDBJ whole genome shotgun (WGS) entry which is preliminary data.</text>
</comment>
<evidence type="ECO:0000313" key="2">
    <source>
        <dbReference type="Proteomes" id="UP001202831"/>
    </source>
</evidence>
<accession>A0ABT0N8E4</accession>
<proteinExistence type="predicted"/>
<dbReference type="InterPro" id="IPR038643">
    <property type="entry name" value="PliI_sf"/>
</dbReference>
<dbReference type="Gene3D" id="2.40.128.460">
    <property type="entry name" value="Periplasmic lysozyme inhibitor of I-type lysozyme"/>
    <property type="match status" value="1"/>
</dbReference>
<dbReference type="EMBL" id="JAKIKT010000005">
    <property type="protein sequence ID" value="MCL2914706.1"/>
    <property type="molecule type" value="Genomic_DNA"/>
</dbReference>
<organism evidence="1 2">
    <name type="scientific">Shewanella corallii</name>
    <dbReference type="NCBI Taxonomy" id="560080"/>
    <lineage>
        <taxon>Bacteria</taxon>
        <taxon>Pseudomonadati</taxon>
        <taxon>Pseudomonadota</taxon>
        <taxon>Gammaproteobacteria</taxon>
        <taxon>Alteromonadales</taxon>
        <taxon>Shewanellaceae</taxon>
        <taxon>Shewanella</taxon>
    </lineage>
</organism>
<protein>
    <submittedName>
        <fullName evidence="1">PliI family lysozyme inhibitor of I-type lysozyme</fullName>
    </submittedName>
</protein>
<sequence length="94" mass="10129">MIKLDDGRDLVITEGSDEPRSIGSVTALLYRNLDVGDFEMGLSFARDGFVTDAVLQENGKVKVTTTSAGSGSYRQEYYICIGKASLNLCDAGLE</sequence>
<keyword evidence="2" id="KW-1185">Reference proteome</keyword>
<dbReference type="InterPro" id="IPR031948">
    <property type="entry name" value="PliI"/>
</dbReference>
<gene>
    <name evidence="1" type="ORF">L2725_13100</name>
</gene>
<name>A0ABT0N8E4_9GAMM</name>
<dbReference type="Proteomes" id="UP001202831">
    <property type="component" value="Unassembled WGS sequence"/>
</dbReference>
<evidence type="ECO:0000313" key="1">
    <source>
        <dbReference type="EMBL" id="MCL2914706.1"/>
    </source>
</evidence>
<reference evidence="1 2" key="1">
    <citation type="submission" date="2022-01" db="EMBL/GenBank/DDBJ databases">
        <title>Whole genome-based taxonomy of the Shewanellaceae.</title>
        <authorList>
            <person name="Martin-Rodriguez A.J."/>
        </authorList>
    </citation>
    <scope>NUCLEOTIDE SEQUENCE [LARGE SCALE GENOMIC DNA]</scope>
    <source>
        <strain evidence="1 2">DSM 21332</strain>
    </source>
</reference>
<dbReference type="RefSeq" id="WP_249249384.1">
    <property type="nucleotide sequence ID" value="NZ_JAKIKT010000005.1"/>
</dbReference>
<dbReference type="Pfam" id="PF16743">
    <property type="entry name" value="PliI"/>
    <property type="match status" value="1"/>
</dbReference>